<accession>A0A919KAH0</accession>
<keyword evidence="2" id="KW-0012">Acyltransferase</keyword>
<dbReference type="PANTHER" id="PTHR43792">
    <property type="entry name" value="GNAT FAMILY, PUTATIVE (AFU_ORTHOLOGUE AFUA_3G00765)-RELATED-RELATED"/>
    <property type="match status" value="1"/>
</dbReference>
<dbReference type="GO" id="GO:0008999">
    <property type="term" value="F:protein-N-terminal-alanine acetyltransferase activity"/>
    <property type="evidence" value="ECO:0007669"/>
    <property type="project" value="TreeGrafter"/>
</dbReference>
<dbReference type="PROSITE" id="PS51186">
    <property type="entry name" value="GNAT"/>
    <property type="match status" value="1"/>
</dbReference>
<dbReference type="InterPro" id="IPR000182">
    <property type="entry name" value="GNAT_dom"/>
</dbReference>
<evidence type="ECO:0000259" key="4">
    <source>
        <dbReference type="PROSITE" id="PS51186"/>
    </source>
</evidence>
<comment type="caution">
    <text evidence="5">The sequence shown here is derived from an EMBL/GenBank/DDBJ whole genome shotgun (WGS) entry which is preliminary data.</text>
</comment>
<evidence type="ECO:0000256" key="3">
    <source>
        <dbReference type="ARBA" id="ARBA00038502"/>
    </source>
</evidence>
<evidence type="ECO:0000256" key="1">
    <source>
        <dbReference type="ARBA" id="ARBA00022679"/>
    </source>
</evidence>
<evidence type="ECO:0000256" key="2">
    <source>
        <dbReference type="ARBA" id="ARBA00023315"/>
    </source>
</evidence>
<feature type="domain" description="N-acetyltransferase" evidence="4">
    <location>
        <begin position="17"/>
        <end position="164"/>
    </location>
</feature>
<proteinExistence type="inferred from homology"/>
<evidence type="ECO:0000313" key="6">
    <source>
        <dbReference type="Proteomes" id="UP000629619"/>
    </source>
</evidence>
<organism evidence="5 6">
    <name type="scientific">Actinoplanes siamensis</name>
    <dbReference type="NCBI Taxonomy" id="1223317"/>
    <lineage>
        <taxon>Bacteria</taxon>
        <taxon>Bacillati</taxon>
        <taxon>Actinomycetota</taxon>
        <taxon>Actinomycetes</taxon>
        <taxon>Micromonosporales</taxon>
        <taxon>Micromonosporaceae</taxon>
        <taxon>Actinoplanes</taxon>
    </lineage>
</organism>
<sequence>MKVTVRALTLDDVPAMTGILAANREYLEPWQPIREESFYTVEGQRRIISEVLRAGSSLPHVILVDGAPAGQINLNNIVRGPFQSSSLGYWVAEEHAGRGVATSAVAETLRRAFTEYDLHRVEAGTLPHNRRSQRVLIKNGFEKFGMAPRYLRIAGEWQDHHLFQIVAENWLAASRAGS</sequence>
<reference evidence="5" key="1">
    <citation type="submission" date="2021-01" db="EMBL/GenBank/DDBJ databases">
        <title>Whole genome shotgun sequence of Actinoplanes siamensis NBRC 109076.</title>
        <authorList>
            <person name="Komaki H."/>
            <person name="Tamura T."/>
        </authorList>
    </citation>
    <scope>NUCLEOTIDE SEQUENCE</scope>
    <source>
        <strain evidence="5">NBRC 109076</strain>
    </source>
</reference>
<dbReference type="GO" id="GO:0005737">
    <property type="term" value="C:cytoplasm"/>
    <property type="evidence" value="ECO:0007669"/>
    <property type="project" value="TreeGrafter"/>
</dbReference>
<dbReference type="Gene3D" id="3.40.630.30">
    <property type="match status" value="1"/>
</dbReference>
<keyword evidence="1" id="KW-0808">Transferase</keyword>
<dbReference type="PANTHER" id="PTHR43792:SF8">
    <property type="entry name" value="[RIBOSOMAL PROTEIN US5]-ALANINE N-ACETYLTRANSFERASE"/>
    <property type="match status" value="1"/>
</dbReference>
<dbReference type="EMBL" id="BOMW01000006">
    <property type="protein sequence ID" value="GIF03004.1"/>
    <property type="molecule type" value="Genomic_DNA"/>
</dbReference>
<dbReference type="AlphaFoldDB" id="A0A919KAH0"/>
<dbReference type="InterPro" id="IPR016181">
    <property type="entry name" value="Acyl_CoA_acyltransferase"/>
</dbReference>
<dbReference type="InterPro" id="IPR051531">
    <property type="entry name" value="N-acetyltransferase"/>
</dbReference>
<keyword evidence="6" id="KW-1185">Reference proteome</keyword>
<protein>
    <submittedName>
        <fullName evidence="5">Ribosomal-protein-alanine N-acetyltransferase</fullName>
    </submittedName>
</protein>
<evidence type="ECO:0000313" key="5">
    <source>
        <dbReference type="EMBL" id="GIF03004.1"/>
    </source>
</evidence>
<name>A0A919KAH0_9ACTN</name>
<dbReference type="RefSeq" id="WP_203676738.1">
    <property type="nucleotide sequence ID" value="NZ_BOMW01000006.1"/>
</dbReference>
<dbReference type="Proteomes" id="UP000629619">
    <property type="component" value="Unassembled WGS sequence"/>
</dbReference>
<dbReference type="SUPFAM" id="SSF55729">
    <property type="entry name" value="Acyl-CoA N-acyltransferases (Nat)"/>
    <property type="match status" value="1"/>
</dbReference>
<gene>
    <name evidence="5" type="primary">rimJ_1</name>
    <name evidence="5" type="ORF">Asi03nite_05420</name>
</gene>
<comment type="similarity">
    <text evidence="3">Belongs to the acetyltransferase family. RimJ subfamily.</text>
</comment>
<dbReference type="Pfam" id="PF13302">
    <property type="entry name" value="Acetyltransf_3"/>
    <property type="match status" value="1"/>
</dbReference>